<feature type="signal peptide" evidence="1">
    <location>
        <begin position="1"/>
        <end position="19"/>
    </location>
</feature>
<protein>
    <submittedName>
        <fullName evidence="2">Uncharacterized protein</fullName>
    </submittedName>
</protein>
<evidence type="ECO:0000256" key="1">
    <source>
        <dbReference type="SAM" id="SignalP"/>
    </source>
</evidence>
<sequence length="617" mass="65764">MYSSAVLAVAIALSAPAFAAPLHVPGRVGRIPGRIGVVVSRDTTTDASGASIFSTIAKAIPDVVSGISDLFGGDNNNQQQKRELEALLSRALVEARSPLFFLNKTPVRPFNTLATREFADELYARDASTDASGASIFSTIFKAIPDVVSGISDLFGGDNNNQQKREVEDLVMRTFLTRAAADDASGASIFSIIAKAIPDVVSGISDLFGGDNNNQQKRDVEHLILREVFARAAVDDQSGASIFSTIAKAIPDVVSGISDLFGGNNNQQRDLEHIVMRELVARAAADDQSGASIFSTIAKAIPDVVSGISDLFGGDNNQKREVEHLLLREVFARAAADEQSGASIFSTIAKAIPDVVSGISDLFGGDNNNQQKREVEHLVMRTLLTRAAADDASGASIFSTIAKAIPDVIKGVSDIFGGDDNSDQQQSQKREIGQLMLREVFARAVADDQSGASIFSTIAKFLPDVIKGVSDVFGGDSSDNQQQQSQKRELLLNVFARAAATDASGASIFSTIAKFLPDVIKGVSDVFGGDSSDNSNQQQSQKRELLLREVFERAAATDASGASIFSTIAKFLPDVVEGVSDIFGGNNNNNQQQQQRREVAELLAREYPVARSLNELD</sequence>
<gene>
    <name evidence="2" type="ORF">EUX98_g8054</name>
</gene>
<dbReference type="EMBL" id="SGPM01000391">
    <property type="protein sequence ID" value="THH23120.1"/>
    <property type="molecule type" value="Genomic_DNA"/>
</dbReference>
<organism evidence="2 3">
    <name type="scientific">Antrodiella citrinella</name>
    <dbReference type="NCBI Taxonomy" id="2447956"/>
    <lineage>
        <taxon>Eukaryota</taxon>
        <taxon>Fungi</taxon>
        <taxon>Dikarya</taxon>
        <taxon>Basidiomycota</taxon>
        <taxon>Agaricomycotina</taxon>
        <taxon>Agaricomycetes</taxon>
        <taxon>Polyporales</taxon>
        <taxon>Steccherinaceae</taxon>
        <taxon>Antrodiella</taxon>
    </lineage>
</organism>
<evidence type="ECO:0000313" key="2">
    <source>
        <dbReference type="EMBL" id="THH23120.1"/>
    </source>
</evidence>
<feature type="chain" id="PRO_5020616240" evidence="1">
    <location>
        <begin position="20"/>
        <end position="617"/>
    </location>
</feature>
<keyword evidence="3" id="KW-1185">Reference proteome</keyword>
<comment type="caution">
    <text evidence="2">The sequence shown here is derived from an EMBL/GenBank/DDBJ whole genome shotgun (WGS) entry which is preliminary data.</text>
</comment>
<evidence type="ECO:0000313" key="3">
    <source>
        <dbReference type="Proteomes" id="UP000308730"/>
    </source>
</evidence>
<reference evidence="2 3" key="1">
    <citation type="submission" date="2019-02" db="EMBL/GenBank/DDBJ databases">
        <title>Genome sequencing of the rare red list fungi Antrodiella citrinella (Flaviporus citrinellus).</title>
        <authorList>
            <person name="Buettner E."/>
            <person name="Kellner H."/>
        </authorList>
    </citation>
    <scope>NUCLEOTIDE SEQUENCE [LARGE SCALE GENOMIC DNA]</scope>
    <source>
        <strain evidence="2 3">DSM 108506</strain>
    </source>
</reference>
<keyword evidence="1" id="KW-0732">Signal</keyword>
<name>A0A4S4MIW3_9APHY</name>
<dbReference type="AlphaFoldDB" id="A0A4S4MIW3"/>
<proteinExistence type="predicted"/>
<accession>A0A4S4MIW3</accession>
<dbReference type="OrthoDB" id="2804138at2759"/>
<dbReference type="Proteomes" id="UP000308730">
    <property type="component" value="Unassembled WGS sequence"/>
</dbReference>